<proteinExistence type="predicted"/>
<sequence length="520" mass="58715">NDYKAVKKVYDLTRNSSALRGNDHDSAGGSPDSELFESVLRRNPHNHTSALSAALCLHDSCLPDTSRRSIKAYALGYAAMTAIGLVYGITQAVGAKTITTLFRAVEQTTYANLQARTDTDLDTSVSGQFVSVRDDERATRSILRSFVQQYIPIRLIPPFLSALIASQTFRLVKNQNTRNIIVVFLFVKVLEFGFKLLQGIKVIPQLPKWMGAWLLFPLSSAQLIYAYLYHPDTFQAAYSRFITSRSSTYLPPLPPDHISPYPWPSRTEILSSLATLTTLNYPIFRSPKINRDGPALPSILRTIQPVLESAHPAHSRMVCALMHPDEPSCWVTLWKFVNKEFTSALKYSLVLFLLPYVLKINKIRKSPCRFFYKFIFNTLPSATQTATFISNSIGTSWASICLFQSILPNKFMPTTRICLGGFLGGLWVLVEPKERQLAIGMYSLRLSLESFWKVLVKTGKVKNVRDGDVLLFAFSTACLMSIYELQPKYMSAWMRKQIETLVKERENQLALGDDEVEDEE</sequence>
<dbReference type="PANTHER" id="PTHR12459">
    <property type="entry name" value="TRANSMEMBRANE PROTEIN 135-RELATED"/>
    <property type="match status" value="1"/>
</dbReference>
<dbReference type="EMBL" id="CAJVPI010000509">
    <property type="protein sequence ID" value="CAG8544015.1"/>
    <property type="molecule type" value="Genomic_DNA"/>
</dbReference>
<dbReference type="Proteomes" id="UP000789739">
    <property type="component" value="Unassembled WGS sequence"/>
</dbReference>
<protein>
    <submittedName>
        <fullName evidence="1">7175_t:CDS:1</fullName>
    </submittedName>
</protein>
<dbReference type="PANTHER" id="PTHR12459:SF19">
    <property type="entry name" value="TRANSMEMBRANE PROTEIN 135 N-TERMINAL DOMAIN-CONTAINING PROTEIN"/>
    <property type="match status" value="1"/>
</dbReference>
<organism evidence="1 2">
    <name type="scientific">Paraglomus brasilianum</name>
    <dbReference type="NCBI Taxonomy" id="144538"/>
    <lineage>
        <taxon>Eukaryota</taxon>
        <taxon>Fungi</taxon>
        <taxon>Fungi incertae sedis</taxon>
        <taxon>Mucoromycota</taxon>
        <taxon>Glomeromycotina</taxon>
        <taxon>Glomeromycetes</taxon>
        <taxon>Paraglomerales</taxon>
        <taxon>Paraglomeraceae</taxon>
        <taxon>Paraglomus</taxon>
    </lineage>
</organism>
<reference evidence="1" key="1">
    <citation type="submission" date="2021-06" db="EMBL/GenBank/DDBJ databases">
        <authorList>
            <person name="Kallberg Y."/>
            <person name="Tangrot J."/>
            <person name="Rosling A."/>
        </authorList>
    </citation>
    <scope>NUCLEOTIDE SEQUENCE</scope>
    <source>
        <strain evidence="1">BR232B</strain>
    </source>
</reference>
<gene>
    <name evidence="1" type="ORF">PBRASI_LOCUS4736</name>
</gene>
<keyword evidence="2" id="KW-1185">Reference proteome</keyword>
<accession>A0A9N9AVD3</accession>
<dbReference type="OrthoDB" id="291792at2759"/>
<dbReference type="InterPro" id="IPR026749">
    <property type="entry name" value="Tmem135"/>
</dbReference>
<feature type="non-terminal residue" evidence="1">
    <location>
        <position position="1"/>
    </location>
</feature>
<comment type="caution">
    <text evidence="1">The sequence shown here is derived from an EMBL/GenBank/DDBJ whole genome shotgun (WGS) entry which is preliminary data.</text>
</comment>
<name>A0A9N9AVD3_9GLOM</name>
<evidence type="ECO:0000313" key="1">
    <source>
        <dbReference type="EMBL" id="CAG8544015.1"/>
    </source>
</evidence>
<evidence type="ECO:0000313" key="2">
    <source>
        <dbReference type="Proteomes" id="UP000789739"/>
    </source>
</evidence>
<dbReference type="AlphaFoldDB" id="A0A9N9AVD3"/>